<proteinExistence type="predicted"/>
<dbReference type="Proteomes" id="UP000639772">
    <property type="component" value="Unassembled WGS sequence"/>
</dbReference>
<evidence type="ECO:0000313" key="4">
    <source>
        <dbReference type="Proteomes" id="UP000639772"/>
    </source>
</evidence>
<gene>
    <name evidence="2" type="ORF">HPP92_011478</name>
    <name evidence="1" type="ORF">HPP92_011774</name>
</gene>
<organism evidence="1 3">
    <name type="scientific">Vanilla planifolia</name>
    <name type="common">Vanilla</name>
    <dbReference type="NCBI Taxonomy" id="51239"/>
    <lineage>
        <taxon>Eukaryota</taxon>
        <taxon>Viridiplantae</taxon>
        <taxon>Streptophyta</taxon>
        <taxon>Embryophyta</taxon>
        <taxon>Tracheophyta</taxon>
        <taxon>Spermatophyta</taxon>
        <taxon>Magnoliopsida</taxon>
        <taxon>Liliopsida</taxon>
        <taxon>Asparagales</taxon>
        <taxon>Orchidaceae</taxon>
        <taxon>Vanilloideae</taxon>
        <taxon>Vanilleae</taxon>
        <taxon>Vanilla</taxon>
    </lineage>
</organism>
<evidence type="ECO:0000313" key="1">
    <source>
        <dbReference type="EMBL" id="KAG0480916.1"/>
    </source>
</evidence>
<accession>A0A835R1A5</accession>
<comment type="caution">
    <text evidence="1">The sequence shown here is derived from an EMBL/GenBank/DDBJ whole genome shotgun (WGS) entry which is preliminary data.</text>
</comment>
<dbReference type="EMBL" id="JADCNM010000005">
    <property type="protein sequence ID" value="KAG0483394.1"/>
    <property type="molecule type" value="Genomic_DNA"/>
</dbReference>
<name>A0A835R1A5_VANPL</name>
<dbReference type="AlphaFoldDB" id="A0A835R1A5"/>
<dbReference type="OrthoDB" id="1733150at2759"/>
<evidence type="ECO:0000313" key="3">
    <source>
        <dbReference type="Proteomes" id="UP000636800"/>
    </source>
</evidence>
<dbReference type="EMBL" id="JADCNL010000005">
    <property type="protein sequence ID" value="KAG0480916.1"/>
    <property type="molecule type" value="Genomic_DNA"/>
</dbReference>
<keyword evidence="3" id="KW-1185">Reference proteome</keyword>
<evidence type="ECO:0000313" key="2">
    <source>
        <dbReference type="EMBL" id="KAG0483394.1"/>
    </source>
</evidence>
<dbReference type="Proteomes" id="UP000636800">
    <property type="component" value="Chromosome 5"/>
</dbReference>
<protein>
    <submittedName>
        <fullName evidence="1">Uncharacterized protein</fullName>
    </submittedName>
</protein>
<reference evidence="3 4" key="1">
    <citation type="journal article" date="2020" name="Nat. Food">
        <title>A phased Vanilla planifolia genome enables genetic improvement of flavour and production.</title>
        <authorList>
            <person name="Hasing T."/>
            <person name="Tang H."/>
            <person name="Brym M."/>
            <person name="Khazi F."/>
            <person name="Huang T."/>
            <person name="Chambers A.H."/>
        </authorList>
    </citation>
    <scope>NUCLEOTIDE SEQUENCE [LARGE SCALE GENOMIC DNA]</scope>
    <source>
        <tissue evidence="1">Leaf</tissue>
    </source>
</reference>
<sequence>MATTRMVRIQKKRTPWTRIATPLVAMFPNSITLVLAGSWKRSPGERRMNNIVATITGPQSVISPDRTWRRRRLVGLSRRDAILRGQGREEEEDGVEGGKGKGDGFWVENSQKGVAECRVFVGFAEFRVLVVLFGC</sequence>